<evidence type="ECO:0000256" key="3">
    <source>
        <dbReference type="SAM" id="MobiDB-lite"/>
    </source>
</evidence>
<dbReference type="InterPro" id="IPR027417">
    <property type="entry name" value="P-loop_NTPase"/>
</dbReference>
<evidence type="ECO:0000259" key="4">
    <source>
        <dbReference type="PROSITE" id="PS50011"/>
    </source>
</evidence>
<evidence type="ECO:0000313" key="6">
    <source>
        <dbReference type="Proteomes" id="UP001370348"/>
    </source>
</evidence>
<dbReference type="InterPro" id="IPR000719">
    <property type="entry name" value="Prot_kinase_dom"/>
</dbReference>
<dbReference type="EMBL" id="CP089984">
    <property type="protein sequence ID" value="WXB11128.1"/>
    <property type="molecule type" value="Genomic_DNA"/>
</dbReference>
<proteinExistence type="predicted"/>
<reference evidence="5 6" key="1">
    <citation type="submission" date="2021-12" db="EMBL/GenBank/DDBJ databases">
        <title>Discovery of the Pendulisporaceae a myxobacterial family with distinct sporulation behavior and unique specialized metabolism.</title>
        <authorList>
            <person name="Garcia R."/>
            <person name="Popoff A."/>
            <person name="Bader C.D."/>
            <person name="Loehr J."/>
            <person name="Walesch S."/>
            <person name="Walt C."/>
            <person name="Boldt J."/>
            <person name="Bunk B."/>
            <person name="Haeckl F.J.F.P.J."/>
            <person name="Gunesch A.P."/>
            <person name="Birkelbach J."/>
            <person name="Nuebel U."/>
            <person name="Pietschmann T."/>
            <person name="Bach T."/>
            <person name="Mueller R."/>
        </authorList>
    </citation>
    <scope>NUCLEOTIDE SEQUENCE [LARGE SCALE GENOMIC DNA]</scope>
    <source>
        <strain evidence="5 6">MSr11954</strain>
    </source>
</reference>
<keyword evidence="5" id="KW-0418">Kinase</keyword>
<dbReference type="Pfam" id="PF00069">
    <property type="entry name" value="Pkinase"/>
    <property type="match status" value="1"/>
</dbReference>
<feature type="region of interest" description="Disordered" evidence="3">
    <location>
        <begin position="293"/>
        <end position="321"/>
    </location>
</feature>
<dbReference type="SMART" id="SM00220">
    <property type="entry name" value="S_TKc"/>
    <property type="match status" value="1"/>
</dbReference>
<keyword evidence="5" id="KW-0808">Transferase</keyword>
<dbReference type="Pfam" id="PF13191">
    <property type="entry name" value="AAA_16"/>
    <property type="match status" value="1"/>
</dbReference>
<dbReference type="InterPro" id="IPR041664">
    <property type="entry name" value="AAA_16"/>
</dbReference>
<dbReference type="PANTHER" id="PTHR16305">
    <property type="entry name" value="TESTICULAR SOLUBLE ADENYLYL CYCLASE"/>
    <property type="match status" value="1"/>
</dbReference>
<gene>
    <name evidence="5" type="ORF">LZC94_25000</name>
</gene>
<dbReference type="InterPro" id="IPR011009">
    <property type="entry name" value="Kinase-like_dom_sf"/>
</dbReference>
<evidence type="ECO:0000256" key="1">
    <source>
        <dbReference type="ARBA" id="ARBA00022741"/>
    </source>
</evidence>
<dbReference type="Gene3D" id="3.40.50.300">
    <property type="entry name" value="P-loop containing nucleotide triphosphate hydrolases"/>
    <property type="match status" value="1"/>
</dbReference>
<dbReference type="Gene3D" id="1.10.510.10">
    <property type="entry name" value="Transferase(Phosphotransferase) domain 1"/>
    <property type="match status" value="1"/>
</dbReference>
<dbReference type="CDD" id="cd14014">
    <property type="entry name" value="STKc_PknB_like"/>
    <property type="match status" value="1"/>
</dbReference>
<dbReference type="SUPFAM" id="SSF48452">
    <property type="entry name" value="TPR-like"/>
    <property type="match status" value="1"/>
</dbReference>
<dbReference type="Proteomes" id="UP001370348">
    <property type="component" value="Chromosome"/>
</dbReference>
<feature type="domain" description="Protein kinase" evidence="4">
    <location>
        <begin position="11"/>
        <end position="272"/>
    </location>
</feature>
<dbReference type="SUPFAM" id="SSF52540">
    <property type="entry name" value="P-loop containing nucleoside triphosphate hydrolases"/>
    <property type="match status" value="1"/>
</dbReference>
<dbReference type="PANTHER" id="PTHR16305:SF28">
    <property type="entry name" value="GUANYLATE CYCLASE DOMAIN-CONTAINING PROTEIN"/>
    <property type="match status" value="1"/>
</dbReference>
<evidence type="ECO:0000313" key="5">
    <source>
        <dbReference type="EMBL" id="WXB11128.1"/>
    </source>
</evidence>
<dbReference type="GO" id="GO:0016301">
    <property type="term" value="F:kinase activity"/>
    <property type="evidence" value="ECO:0007669"/>
    <property type="project" value="UniProtKB-KW"/>
</dbReference>
<dbReference type="InterPro" id="IPR011990">
    <property type="entry name" value="TPR-like_helical_dom_sf"/>
</dbReference>
<organism evidence="5 6">
    <name type="scientific">Pendulispora albinea</name>
    <dbReference type="NCBI Taxonomy" id="2741071"/>
    <lineage>
        <taxon>Bacteria</taxon>
        <taxon>Pseudomonadati</taxon>
        <taxon>Myxococcota</taxon>
        <taxon>Myxococcia</taxon>
        <taxon>Myxococcales</taxon>
        <taxon>Sorangiineae</taxon>
        <taxon>Pendulisporaceae</taxon>
        <taxon>Pendulispora</taxon>
    </lineage>
</organism>
<dbReference type="PROSITE" id="PS50011">
    <property type="entry name" value="PROTEIN_KINASE_DOM"/>
    <property type="match status" value="1"/>
</dbReference>
<dbReference type="SUPFAM" id="SSF56112">
    <property type="entry name" value="Protein kinase-like (PK-like)"/>
    <property type="match status" value="1"/>
</dbReference>
<dbReference type="InterPro" id="IPR008271">
    <property type="entry name" value="Ser/Thr_kinase_AS"/>
</dbReference>
<dbReference type="RefSeq" id="WP_394820742.1">
    <property type="nucleotide sequence ID" value="NZ_CP089984.1"/>
</dbReference>
<dbReference type="PROSITE" id="PS00108">
    <property type="entry name" value="PROTEIN_KINASE_ST"/>
    <property type="match status" value="1"/>
</dbReference>
<evidence type="ECO:0000256" key="2">
    <source>
        <dbReference type="ARBA" id="ARBA00022840"/>
    </source>
</evidence>
<accession>A0ABZ2LMI2</accession>
<dbReference type="Gene3D" id="1.25.40.10">
    <property type="entry name" value="Tetratricopeptide repeat domain"/>
    <property type="match status" value="1"/>
</dbReference>
<keyword evidence="2" id="KW-0067">ATP-binding</keyword>
<dbReference type="Gene3D" id="3.30.200.20">
    <property type="entry name" value="Phosphorylase Kinase, domain 1"/>
    <property type="match status" value="1"/>
</dbReference>
<protein>
    <submittedName>
        <fullName evidence="5">Protein kinase</fullName>
    </submittedName>
</protein>
<keyword evidence="1" id="KW-0547">Nucleotide-binding</keyword>
<keyword evidence="6" id="KW-1185">Reference proteome</keyword>
<name>A0ABZ2LMI2_9BACT</name>
<feature type="compositionally biased region" description="Basic and acidic residues" evidence="3">
    <location>
        <begin position="293"/>
        <end position="316"/>
    </location>
</feature>
<sequence length="1335" mass="144534">MQPSLIVAERFEIERRADSGGMGAIYRAIDRRTGQPVAIKMLREDTADHRARFGREASLLGRLRHPCIVSYIDHGELADGEVYIAMEWLEGLNLRQRLEKGPLDEASVFALARGAAAALAHAHAVGIVHRDLKPSNLFLVDGDPARVKLLDFGVARTLGRTAITEAGGVVGTPGYMAPEQIRDDAGLDARCDLFALGCVLFEAMVGRPAFAAGNVQALMLKLLIEELPALGSLLPELPPRFGALVDRMLAKDPARRPASAAAVVLELERAFLGAPESDVGDLRDSCEVRDSGALCDPDRRSGGDARDFRDRRDGGDARSAAGLTVDEKQLISVIFAASPSTDREPETRTELGADERGRRGRVRAIGAQFGAHVEWLPHGAMIAVLRSGPASSERTLPVARRSEPRGNAVDQVTLAARCALALQPVFPGVPLAIGTGHAELREALPMGSVVERVVDMVQRATGETIVLDDTSARLLELRFEVAEGRLLRELEGPTTARTLLGRRSPFVGRDRELGNLHALLDECLEDRRSGAALVTGPAGTGKSRLIHEFLVGVRERHPDVDVWFASGDPVTGVVPLQMIMQAMRNAAGIGERKPSASAMAKLESRITRHVPDAQRADVRALVSELLGDTPDDGKAVTSTQIDPAWRAEQVRHGFLAVLAAVCARRPLVVVLDDLHWADGASLRFLDAALGELADHPLLVLGLARPEIRHAFPSLWANRRLEELRLPNLRPRAAAELARHVLGPGPSEATLARIVGQADGNPFYLEELLRSVADGRGDALPETVLAMAIARIEVLEPEARQILRAGSVFGETFTSDAIDALLEDSAARAHATNRLTDLVNREVLLGHRLGPAESIQYRFRHAYLRDAAYSMLTEQDRVLGHRLAAEWLESHGHAEAGAIAEHYERAGDGRAAAHYLAAARRALRCSDPEAAAHLAARGIASPGASAVTVSELRRVQAQIHQWRGDFSSLGELSAVLMAEAEPGSALWCKAATHALHASVWIGPPIRVRRSVRRFFDTHPLPSALLDDGPALAAMLPAIYSTGMRVFAEPLYPHFQRYAESLAEDDAFMRAVVLRTESIRALVLADDPWEALRLGREAVPLFDRAGDTQRSVHVQGEIALYLGDIADFEGQATENRRVLTLSSHMGFGPTIGLGVWAYNVAEMGRIREARELIDLALERAAEHRFVTGEGPARAARASVLLLEGCPREAEREALRAVQLAITVPRYAALGFTALVRARLAQGRIAAALRASRAAMALVKPPRSIGPTEAGIRLVHADALHAAGDHARARAAIETARARVLARAARCKDEEGRRRYLEMSPSARATLERAAQWSTGRT</sequence>